<keyword evidence="1" id="KW-0812">Transmembrane</keyword>
<dbReference type="RefSeq" id="WP_155240034.1">
    <property type="nucleotide sequence ID" value="NZ_AP017900.1"/>
</dbReference>
<dbReference type="Proteomes" id="UP000037179">
    <property type="component" value="Unassembled WGS sequence"/>
</dbReference>
<dbReference type="OrthoDB" id="4566157at2"/>
<keyword evidence="1" id="KW-0472">Membrane</keyword>
<accession>A0A0B8N3H7</accession>
<protein>
    <submittedName>
        <fullName evidence="3">Uncharacterized protein</fullName>
    </submittedName>
</protein>
<evidence type="ECO:0000313" key="4">
    <source>
        <dbReference type="Proteomes" id="UP000037179"/>
    </source>
</evidence>
<evidence type="ECO:0000313" key="3">
    <source>
        <dbReference type="EMBL" id="GAP26395.1"/>
    </source>
</evidence>
<reference evidence="4" key="1">
    <citation type="submission" date="2015-07" db="EMBL/GenBank/DDBJ databases">
        <title>Nocardia seriolae U-1 whole genome shotgun sequence.</title>
        <authorList>
            <person name="Imajoh M."/>
            <person name="Fukumoto Y."/>
            <person name="Sukeda M."/>
            <person name="Yamane J."/>
            <person name="Yamasaki K."/>
            <person name="Shimizu M."/>
            <person name="Ohnishi K."/>
            <person name="Oshima S."/>
        </authorList>
    </citation>
    <scope>NUCLEOTIDE SEQUENCE [LARGE SCALE GENOMIC DNA]</scope>
    <source>
        <strain evidence="4">U-1</strain>
    </source>
</reference>
<keyword evidence="4" id="KW-1185">Reference proteome</keyword>
<organism evidence="3 4">
    <name type="scientific">Nocardia seriolae</name>
    <dbReference type="NCBI Taxonomy" id="37332"/>
    <lineage>
        <taxon>Bacteria</taxon>
        <taxon>Bacillati</taxon>
        <taxon>Actinomycetota</taxon>
        <taxon>Actinomycetes</taxon>
        <taxon>Mycobacteriales</taxon>
        <taxon>Nocardiaceae</taxon>
        <taxon>Nocardia</taxon>
    </lineage>
</organism>
<dbReference type="EMBL" id="CP017839">
    <property type="protein sequence ID" value="APB01831.1"/>
    <property type="molecule type" value="Genomic_DNA"/>
</dbReference>
<evidence type="ECO:0000313" key="2">
    <source>
        <dbReference type="EMBL" id="APB01831.1"/>
    </source>
</evidence>
<gene>
    <name evidence="2" type="ORF">NS506_07813</name>
    <name evidence="3" type="ORF">NSK11_contig00005-0124</name>
</gene>
<keyword evidence="1" id="KW-1133">Transmembrane helix</keyword>
<dbReference type="KEGG" id="nsr:NS506_07813"/>
<proteinExistence type="predicted"/>
<evidence type="ECO:0000313" key="5">
    <source>
        <dbReference type="Proteomes" id="UP000180166"/>
    </source>
</evidence>
<dbReference type="AlphaFoldDB" id="A0A0B8N3H7"/>
<dbReference type="Pfam" id="PF19455">
    <property type="entry name" value="DUF5993"/>
    <property type="match status" value="1"/>
</dbReference>
<name>A0A0B8N3H7_9NOCA</name>
<feature type="transmembrane region" description="Helical" evidence="1">
    <location>
        <begin position="28"/>
        <end position="52"/>
    </location>
</feature>
<reference evidence="3 4" key="2">
    <citation type="journal article" date="2016" name="Genome Announc.">
        <title>Draft Genome Sequence of Erythromycin- and Oxytetracycline-Sensitive Nocardia seriolae Strain U-1 (NBRC 110359).</title>
        <authorList>
            <person name="Imajoh M."/>
            <person name="Sukeda M."/>
            <person name="Shimizu M."/>
            <person name="Yamane J."/>
            <person name="Ohnishi K."/>
            <person name="Oshima S."/>
        </authorList>
    </citation>
    <scope>NUCLEOTIDE SEQUENCE [LARGE SCALE GENOMIC DNA]</scope>
    <source>
        <strain evidence="3 4">U-1</strain>
    </source>
</reference>
<sequence>MDTLILAGLLVVLILIWKQGPRRRAPAAWWIVALLCAGLVKYHITGGLGLGLTW</sequence>
<evidence type="ECO:0000256" key="1">
    <source>
        <dbReference type="SAM" id="Phobius"/>
    </source>
</evidence>
<reference evidence="2 5" key="3">
    <citation type="submission" date="2016-10" db="EMBL/GenBank/DDBJ databases">
        <title>Genome sequence of Nocardia seriolae strain EM150506, isolated from Anguila japonica.</title>
        <authorList>
            <person name="Han H.-J."/>
        </authorList>
    </citation>
    <scope>NUCLEOTIDE SEQUENCE [LARGE SCALE GENOMIC DNA]</scope>
    <source>
        <strain evidence="2 5">EM150506</strain>
    </source>
</reference>
<dbReference type="EMBL" id="BBYQ01000005">
    <property type="protein sequence ID" value="GAP26395.1"/>
    <property type="molecule type" value="Genomic_DNA"/>
</dbReference>
<dbReference type="GeneID" id="93372257"/>
<dbReference type="Proteomes" id="UP000180166">
    <property type="component" value="Chromosome"/>
</dbReference>
<dbReference type="InterPro" id="IPR046035">
    <property type="entry name" value="DUF5993"/>
</dbReference>